<organism evidence="1 2">
    <name type="scientific">Chrysodeixis includens</name>
    <name type="common">Soybean looper</name>
    <name type="synonym">Pseudoplusia includens</name>
    <dbReference type="NCBI Taxonomy" id="689277"/>
    <lineage>
        <taxon>Eukaryota</taxon>
        <taxon>Metazoa</taxon>
        <taxon>Ecdysozoa</taxon>
        <taxon>Arthropoda</taxon>
        <taxon>Hexapoda</taxon>
        <taxon>Insecta</taxon>
        <taxon>Pterygota</taxon>
        <taxon>Neoptera</taxon>
        <taxon>Endopterygota</taxon>
        <taxon>Lepidoptera</taxon>
        <taxon>Glossata</taxon>
        <taxon>Ditrysia</taxon>
        <taxon>Noctuoidea</taxon>
        <taxon>Noctuidae</taxon>
        <taxon>Plusiinae</taxon>
        <taxon>Chrysodeixis</taxon>
    </lineage>
</organism>
<dbReference type="Gene3D" id="3.40.50.1000">
    <property type="entry name" value="HAD superfamily/HAD-like"/>
    <property type="match status" value="1"/>
</dbReference>
<evidence type="ECO:0000313" key="1">
    <source>
        <dbReference type="EMBL" id="CAH0596340.1"/>
    </source>
</evidence>
<dbReference type="NCBIfam" id="TIGR01509">
    <property type="entry name" value="HAD-SF-IA-v3"/>
    <property type="match status" value="1"/>
</dbReference>
<dbReference type="PANTHER" id="PTHR18901:SF38">
    <property type="entry name" value="PSEUDOURIDINE-5'-PHOSPHATASE"/>
    <property type="match status" value="1"/>
</dbReference>
<dbReference type="InterPro" id="IPR006439">
    <property type="entry name" value="HAD-SF_hydro_IA"/>
</dbReference>
<evidence type="ECO:0000313" key="2">
    <source>
        <dbReference type="Proteomes" id="UP001154114"/>
    </source>
</evidence>
<dbReference type="Pfam" id="PF13419">
    <property type="entry name" value="HAD_2"/>
    <property type="match status" value="1"/>
</dbReference>
<dbReference type="FunFam" id="1.10.150.240:FF:000001">
    <property type="entry name" value="Haloacid dehalogenase-like hydrolase domain"/>
    <property type="match status" value="1"/>
</dbReference>
<protein>
    <submittedName>
        <fullName evidence="1">Uncharacterized protein</fullName>
    </submittedName>
</protein>
<proteinExistence type="predicted"/>
<dbReference type="SFLD" id="SFLDS00003">
    <property type="entry name" value="Haloacid_Dehalogenase"/>
    <property type="match status" value="1"/>
</dbReference>
<sequence>MRGYHRRLLIFKRLLVYNKMGFRKVTHVLFDMDGLILNSEILYSMAIQNILSRYGKEYTFEFKQKLMGLQSHESAKMIISTHDLPLSVEEMMEESNKQFLELFPNSELMPGAKNLIEHFHKHNVPMALATMSSKFSYDLKTAKHQDLFDMLKIKTIGSSDPEVKRGKPYPDIFLITANRFPDKPKPEQCLVFEDAVNGVVAAKAAGMQVVMVPDPRVEKSATADATLVLSSLVDFKPELFGLPAFTT</sequence>
<dbReference type="Gene3D" id="1.10.150.240">
    <property type="entry name" value="Putative phosphatase, domain 2"/>
    <property type="match status" value="1"/>
</dbReference>
<dbReference type="InterPro" id="IPR036412">
    <property type="entry name" value="HAD-like_sf"/>
</dbReference>
<dbReference type="Proteomes" id="UP001154114">
    <property type="component" value="Chromosome 22"/>
</dbReference>
<dbReference type="SFLD" id="SFLDG01129">
    <property type="entry name" value="C1.5:_HAD__Beta-PGM__Phosphata"/>
    <property type="match status" value="1"/>
</dbReference>
<reference evidence="1" key="1">
    <citation type="submission" date="2021-12" db="EMBL/GenBank/DDBJ databases">
        <authorList>
            <person name="King R."/>
        </authorList>
    </citation>
    <scope>NUCLEOTIDE SEQUENCE</scope>
</reference>
<dbReference type="EMBL" id="LR824025">
    <property type="protein sequence ID" value="CAH0596340.1"/>
    <property type="molecule type" value="Genomic_DNA"/>
</dbReference>
<dbReference type="GO" id="GO:0016791">
    <property type="term" value="F:phosphatase activity"/>
    <property type="evidence" value="ECO:0007669"/>
    <property type="project" value="TreeGrafter"/>
</dbReference>
<dbReference type="AlphaFoldDB" id="A0A9P0FVP3"/>
<name>A0A9P0FVP3_CHRIL</name>
<dbReference type="InterPro" id="IPR023214">
    <property type="entry name" value="HAD_sf"/>
</dbReference>
<dbReference type="InterPro" id="IPR041492">
    <property type="entry name" value="HAD_2"/>
</dbReference>
<dbReference type="InterPro" id="IPR023198">
    <property type="entry name" value="PGP-like_dom2"/>
</dbReference>
<gene>
    <name evidence="1" type="ORF">CINC_LOCUS7131</name>
</gene>
<accession>A0A9P0FVP3</accession>
<keyword evidence="2" id="KW-1185">Reference proteome</keyword>
<dbReference type="SUPFAM" id="SSF56784">
    <property type="entry name" value="HAD-like"/>
    <property type="match status" value="1"/>
</dbReference>
<dbReference type="SFLD" id="SFLDG01135">
    <property type="entry name" value="C1.5.6:_HAD__Beta-PGM__Phospha"/>
    <property type="match status" value="1"/>
</dbReference>
<dbReference type="OrthoDB" id="40579at2759"/>
<dbReference type="PANTHER" id="PTHR18901">
    <property type="entry name" value="2-DEOXYGLUCOSE-6-PHOSPHATE PHOSPHATASE 2"/>
    <property type="match status" value="1"/>
</dbReference>